<dbReference type="EMBL" id="CAJNOL010015339">
    <property type="protein sequence ID" value="CAF1671274.1"/>
    <property type="molecule type" value="Genomic_DNA"/>
</dbReference>
<evidence type="ECO:0000313" key="2">
    <source>
        <dbReference type="EMBL" id="CAF1671274.1"/>
    </source>
</evidence>
<keyword evidence="3" id="KW-1185">Reference proteome</keyword>
<organism evidence="2 3">
    <name type="scientific">Rotaria sordida</name>
    <dbReference type="NCBI Taxonomy" id="392033"/>
    <lineage>
        <taxon>Eukaryota</taxon>
        <taxon>Metazoa</taxon>
        <taxon>Spiralia</taxon>
        <taxon>Gnathifera</taxon>
        <taxon>Rotifera</taxon>
        <taxon>Eurotatoria</taxon>
        <taxon>Bdelloidea</taxon>
        <taxon>Philodinida</taxon>
        <taxon>Philodinidae</taxon>
        <taxon>Rotaria</taxon>
    </lineage>
</organism>
<name>A0A816GAF1_9BILA</name>
<dbReference type="EMBL" id="CAJNOH010013443">
    <property type="protein sequence ID" value="CAF1545850.1"/>
    <property type="molecule type" value="Genomic_DNA"/>
</dbReference>
<feature type="non-terminal residue" evidence="2">
    <location>
        <position position="1"/>
    </location>
</feature>
<accession>A0A816GAF1</accession>
<evidence type="ECO:0000313" key="1">
    <source>
        <dbReference type="EMBL" id="CAF1545850.1"/>
    </source>
</evidence>
<sequence length="63" mass="7295">MKQSSPSDSISSLYNEYEELLLKQILIQFHVDQEWFPIILNICRTLANIVRVTSINNDSTPNN</sequence>
<comment type="caution">
    <text evidence="2">The sequence shown here is derived from an EMBL/GenBank/DDBJ whole genome shotgun (WGS) entry which is preliminary data.</text>
</comment>
<gene>
    <name evidence="2" type="ORF">JXQ802_LOCUS57637</name>
    <name evidence="1" type="ORF">PYM288_LOCUS41031</name>
</gene>
<proteinExistence type="predicted"/>
<protein>
    <submittedName>
        <fullName evidence="2">Uncharacterized protein</fullName>
    </submittedName>
</protein>
<dbReference type="Proteomes" id="UP000663854">
    <property type="component" value="Unassembled WGS sequence"/>
</dbReference>
<feature type="non-terminal residue" evidence="2">
    <location>
        <position position="63"/>
    </location>
</feature>
<evidence type="ECO:0000313" key="3">
    <source>
        <dbReference type="Proteomes" id="UP000663870"/>
    </source>
</evidence>
<dbReference type="Proteomes" id="UP000663870">
    <property type="component" value="Unassembled WGS sequence"/>
</dbReference>
<dbReference type="AlphaFoldDB" id="A0A816GAF1"/>
<reference evidence="2" key="1">
    <citation type="submission" date="2021-02" db="EMBL/GenBank/DDBJ databases">
        <authorList>
            <person name="Nowell W R."/>
        </authorList>
    </citation>
    <scope>NUCLEOTIDE SEQUENCE</scope>
</reference>